<evidence type="ECO:0000256" key="5">
    <source>
        <dbReference type="ARBA" id="ARBA00022989"/>
    </source>
</evidence>
<keyword evidence="7 10" id="KW-0472">Membrane</keyword>
<reference evidence="12 13" key="1">
    <citation type="submission" date="2011-10" db="EMBL/GenBank/DDBJ databases">
        <title>The Genome Sequence of Prevotella histicola F0411.</title>
        <authorList>
            <consortium name="The Broad Institute Genome Sequencing Platform"/>
            <person name="Earl A."/>
            <person name="Ward D."/>
            <person name="Feldgarden M."/>
            <person name="Gevers D."/>
            <person name="Izard J."/>
            <person name="Ganesan A."/>
            <person name="Blanton J.M."/>
            <person name="Baranova O.V."/>
            <person name="Tanner A.C."/>
            <person name="Mathney J.M.J."/>
            <person name="Dewhirst F.E."/>
            <person name="Young S.K."/>
            <person name="Zeng Q."/>
            <person name="Gargeya S."/>
            <person name="Fitzgerald M."/>
            <person name="Haas B."/>
            <person name="Abouelleil A."/>
            <person name="Alvarado L."/>
            <person name="Arachchi H.M."/>
            <person name="Berlin A."/>
            <person name="Brown A."/>
            <person name="Chapman S.B."/>
            <person name="Chen Z."/>
            <person name="Dunbar C."/>
            <person name="Freedman E."/>
            <person name="Gearin G."/>
            <person name="Gellesch M."/>
            <person name="Goldberg J."/>
            <person name="Griggs A."/>
            <person name="Gujja S."/>
            <person name="Heiman D."/>
            <person name="Howarth C."/>
            <person name="Larson L."/>
            <person name="Lui A."/>
            <person name="MacDonald P.J.P."/>
            <person name="Montmayeur A."/>
            <person name="Murphy C."/>
            <person name="Neiman D."/>
            <person name="Pearson M."/>
            <person name="Priest M."/>
            <person name="Roberts A."/>
            <person name="Saif S."/>
            <person name="Shea T."/>
            <person name="Shenoy N."/>
            <person name="Sisk P."/>
            <person name="Stolte C."/>
            <person name="Sykes S."/>
            <person name="Wortman J."/>
            <person name="Nusbaum C."/>
            <person name="Birren B."/>
        </authorList>
    </citation>
    <scope>NUCLEOTIDE SEQUENCE [LARGE SCALE GENOMIC DNA]</scope>
    <source>
        <strain evidence="12 13">F0411</strain>
    </source>
</reference>
<dbReference type="InterPro" id="IPR012932">
    <property type="entry name" value="VKOR"/>
</dbReference>
<evidence type="ECO:0000313" key="13">
    <source>
        <dbReference type="Proteomes" id="UP000004597"/>
    </source>
</evidence>
<evidence type="ECO:0000256" key="2">
    <source>
        <dbReference type="ARBA" id="ARBA00006214"/>
    </source>
</evidence>
<dbReference type="PATRIC" id="fig|857291.3.peg.2455"/>
<protein>
    <recommendedName>
        <fullName evidence="11">Peptidase C39 domain-containing protein</fullName>
    </recommendedName>
</protein>
<comment type="similarity">
    <text evidence="2">Belongs to the VKOR family.</text>
</comment>
<sequence length="543" mass="63409">MNMYNFTSTNSSEVCWKIIKYNRLSINKETIYRQFAEHPYPNSLMAIIDILEGYNIATNSYTIKSLEALKKYDKPKIVLVHINSESFFSVIYSISKESVIWYNPITHRQESVSFEDLKKIYAGIVTFIDVKDYIAEAEYENKYKRFFIKRVVEAIPAFIIIITILFIALSLLLSGTPIYLELYIGGVGIGSIICAILVHSEVNEYKSYIIEKLCPVGKIWDCSTVLKSSANNIYGVNWSTIGLAYFTGTLIVLACVGPTNLNYWRMAAYLNVITLPFIIYSLYYQIMIYRHWCIICLSILSILLYLFIISCLSGLLNLHLGIILNCFTPFVIVDLIVLWGSNMYKSLCEQNKKYNELFPYFNRVRFNKNVFYTLLDEYPLIEKVPLDMSINIGQSTAPTTILKICDPFCRSCSKSHIEMEKLYDNKNIFLQVIFYVSSKDNETKKNIIKLFFALKEKYGNQYMLQVLHDWYSQTDKNFEEFRKKYNDIDDKAINAQNNKITWLVQKNIELKIQYTPTFYINNHHMPDDFYSYNDFSSLFTDKN</sequence>
<dbReference type="GO" id="GO:0008233">
    <property type="term" value="F:peptidase activity"/>
    <property type="evidence" value="ECO:0007669"/>
    <property type="project" value="InterPro"/>
</dbReference>
<evidence type="ECO:0000256" key="9">
    <source>
        <dbReference type="ARBA" id="ARBA00023284"/>
    </source>
</evidence>
<dbReference type="EMBL" id="AFXP01000030">
    <property type="protein sequence ID" value="EHG14971.1"/>
    <property type="molecule type" value="Genomic_DNA"/>
</dbReference>
<evidence type="ECO:0000259" key="11">
    <source>
        <dbReference type="PROSITE" id="PS50990"/>
    </source>
</evidence>
<accession>G6AK30</accession>
<organism evidence="12 13">
    <name type="scientific">Prevotella histicola F0411</name>
    <dbReference type="NCBI Taxonomy" id="857291"/>
    <lineage>
        <taxon>Bacteria</taxon>
        <taxon>Pseudomonadati</taxon>
        <taxon>Bacteroidota</taxon>
        <taxon>Bacteroidia</taxon>
        <taxon>Bacteroidales</taxon>
        <taxon>Prevotellaceae</taxon>
        <taxon>Prevotella</taxon>
    </lineage>
</organism>
<dbReference type="InterPro" id="IPR038354">
    <property type="entry name" value="VKOR_sf"/>
</dbReference>
<dbReference type="Gene3D" id="3.40.30.10">
    <property type="entry name" value="Glutaredoxin"/>
    <property type="match status" value="1"/>
</dbReference>
<evidence type="ECO:0000313" key="12">
    <source>
        <dbReference type="EMBL" id="EHG14971.1"/>
    </source>
</evidence>
<evidence type="ECO:0000256" key="8">
    <source>
        <dbReference type="ARBA" id="ARBA00023157"/>
    </source>
</evidence>
<comment type="subcellular location">
    <subcellularLocation>
        <location evidence="1">Membrane</location>
        <topology evidence="1">Multi-pass membrane protein</topology>
    </subcellularLocation>
</comment>
<feature type="domain" description="Peptidase C39" evidence="11">
    <location>
        <begin position="10"/>
        <end position="128"/>
    </location>
</feature>
<dbReference type="Gene3D" id="1.20.1440.130">
    <property type="entry name" value="VKOR domain"/>
    <property type="match status" value="1"/>
</dbReference>
<dbReference type="CDD" id="cd12921">
    <property type="entry name" value="VKOR_4"/>
    <property type="match status" value="1"/>
</dbReference>
<dbReference type="AlphaFoldDB" id="G6AK30"/>
<dbReference type="InterPro" id="IPR012336">
    <property type="entry name" value="Thioredoxin-like_fold"/>
</dbReference>
<dbReference type="GO" id="GO:0006508">
    <property type="term" value="P:proteolysis"/>
    <property type="evidence" value="ECO:0007669"/>
    <property type="project" value="InterPro"/>
</dbReference>
<dbReference type="STRING" id="857291.HMPREF9138_02457"/>
<keyword evidence="3 10" id="KW-0812">Transmembrane</keyword>
<evidence type="ECO:0000256" key="1">
    <source>
        <dbReference type="ARBA" id="ARBA00004141"/>
    </source>
</evidence>
<keyword evidence="4" id="KW-0874">Quinone</keyword>
<feature type="transmembrane region" description="Helical" evidence="10">
    <location>
        <begin position="151"/>
        <end position="172"/>
    </location>
</feature>
<feature type="transmembrane region" description="Helical" evidence="10">
    <location>
        <begin position="233"/>
        <end position="254"/>
    </location>
</feature>
<dbReference type="GO" id="GO:0005524">
    <property type="term" value="F:ATP binding"/>
    <property type="evidence" value="ECO:0007669"/>
    <property type="project" value="InterPro"/>
</dbReference>
<dbReference type="InterPro" id="IPR036249">
    <property type="entry name" value="Thioredoxin-like_sf"/>
</dbReference>
<dbReference type="PROSITE" id="PS50990">
    <property type="entry name" value="PEPTIDASE_C39"/>
    <property type="match status" value="1"/>
</dbReference>
<feature type="transmembrane region" description="Helical" evidence="10">
    <location>
        <begin position="178"/>
        <end position="198"/>
    </location>
</feature>
<keyword evidence="8" id="KW-1015">Disulfide bond</keyword>
<evidence type="ECO:0000256" key="3">
    <source>
        <dbReference type="ARBA" id="ARBA00022692"/>
    </source>
</evidence>
<dbReference type="Pfam" id="PF07884">
    <property type="entry name" value="VKOR"/>
    <property type="match status" value="1"/>
</dbReference>
<comment type="caution">
    <text evidence="12">The sequence shown here is derived from an EMBL/GenBank/DDBJ whole genome shotgun (WGS) entry which is preliminary data.</text>
</comment>
<keyword evidence="9" id="KW-0676">Redox-active center</keyword>
<keyword evidence="13" id="KW-1185">Reference proteome</keyword>
<feature type="transmembrane region" description="Helical" evidence="10">
    <location>
        <begin position="266"/>
        <end position="284"/>
    </location>
</feature>
<dbReference type="GO" id="GO:0048038">
    <property type="term" value="F:quinone binding"/>
    <property type="evidence" value="ECO:0007669"/>
    <property type="project" value="UniProtKB-KW"/>
</dbReference>
<dbReference type="HOGENOM" id="CLU_037935_1_0_10"/>
<evidence type="ECO:0000256" key="10">
    <source>
        <dbReference type="SAM" id="Phobius"/>
    </source>
</evidence>
<proteinExistence type="inferred from homology"/>
<feature type="transmembrane region" description="Helical" evidence="10">
    <location>
        <begin position="291"/>
        <end position="316"/>
    </location>
</feature>
<gene>
    <name evidence="12" type="ORF">HMPREF9138_02457</name>
</gene>
<keyword evidence="5 10" id="KW-1133">Transmembrane helix</keyword>
<feature type="transmembrane region" description="Helical" evidence="10">
    <location>
        <begin position="322"/>
        <end position="344"/>
    </location>
</feature>
<evidence type="ECO:0000256" key="4">
    <source>
        <dbReference type="ARBA" id="ARBA00022719"/>
    </source>
</evidence>
<dbReference type="SUPFAM" id="SSF52833">
    <property type="entry name" value="Thioredoxin-like"/>
    <property type="match status" value="1"/>
</dbReference>
<dbReference type="GO" id="GO:0016020">
    <property type="term" value="C:membrane"/>
    <property type="evidence" value="ECO:0007669"/>
    <property type="project" value="UniProtKB-SubCell"/>
</dbReference>
<dbReference type="Proteomes" id="UP000004597">
    <property type="component" value="Unassembled WGS sequence"/>
</dbReference>
<dbReference type="InterPro" id="IPR005074">
    <property type="entry name" value="Peptidase_C39"/>
</dbReference>
<dbReference type="GO" id="GO:0016491">
    <property type="term" value="F:oxidoreductase activity"/>
    <property type="evidence" value="ECO:0007669"/>
    <property type="project" value="UniProtKB-KW"/>
</dbReference>
<evidence type="ECO:0000256" key="7">
    <source>
        <dbReference type="ARBA" id="ARBA00023136"/>
    </source>
</evidence>
<dbReference type="Pfam" id="PF13462">
    <property type="entry name" value="Thioredoxin_4"/>
    <property type="match status" value="1"/>
</dbReference>
<name>G6AK30_9BACT</name>
<keyword evidence="6" id="KW-0560">Oxidoreductase</keyword>
<evidence type="ECO:0000256" key="6">
    <source>
        <dbReference type="ARBA" id="ARBA00023002"/>
    </source>
</evidence>
<dbReference type="Gene3D" id="3.90.70.10">
    <property type="entry name" value="Cysteine proteinases"/>
    <property type="match status" value="1"/>
</dbReference>